<dbReference type="EMBL" id="CP007142">
    <property type="protein sequence ID" value="AJQ95917.1"/>
    <property type="molecule type" value="Genomic_DNA"/>
</dbReference>
<dbReference type="AlphaFoldDB" id="A0A0C5VMG2"/>
<proteinExistence type="predicted"/>
<keyword evidence="2" id="KW-1185">Reference proteome</keyword>
<dbReference type="PANTHER" id="PTHR41774">
    <property type="match status" value="1"/>
</dbReference>
<reference evidence="1 2" key="1">
    <citation type="submission" date="2014-01" db="EMBL/GenBank/DDBJ databases">
        <title>Full genme sequencing of cellulolytic bacterium Gynuella sunshinyii YC6258T gen. nov., sp. nov.</title>
        <authorList>
            <person name="Khan H."/>
            <person name="Chung E.J."/>
            <person name="Chung Y.R."/>
        </authorList>
    </citation>
    <scope>NUCLEOTIDE SEQUENCE [LARGE SCALE GENOMIC DNA]</scope>
    <source>
        <strain evidence="1 2">YC6258</strain>
    </source>
</reference>
<dbReference type="InterPro" id="IPR036069">
    <property type="entry name" value="DUF34/NIF3_sf"/>
</dbReference>
<evidence type="ECO:0000313" key="1">
    <source>
        <dbReference type="EMBL" id="AJQ95917.1"/>
    </source>
</evidence>
<protein>
    <recommendedName>
        <fullName evidence="3">NGG1p interacting factor NIF3</fullName>
    </recommendedName>
</protein>
<accession>A0A0C5VMG2</accession>
<dbReference type="FunFam" id="3.30.70.120:FF:000006">
    <property type="entry name" value="GTP cyclohydrolase 1 type 2 homolog"/>
    <property type="match status" value="1"/>
</dbReference>
<evidence type="ECO:0000313" key="2">
    <source>
        <dbReference type="Proteomes" id="UP000032266"/>
    </source>
</evidence>
<dbReference type="KEGG" id="gsn:YC6258_03881"/>
<gene>
    <name evidence="1" type="ORF">YC6258_03881</name>
</gene>
<sequence>MFKIIVFVPEDAISRVKDALFQAGAGNIGDYSHCCWQVLGKGQFLPGEHSQPAIGSRGNICEVSEYRLETVCDGSCIKSALTAMLDAHPYETPAYEVLEIKSLEHF</sequence>
<dbReference type="HOGENOM" id="CLU_120084_3_0_6"/>
<dbReference type="InterPro" id="IPR015867">
    <property type="entry name" value="N-reg_PII/ATP_PRibTrfase_C"/>
</dbReference>
<dbReference type="Proteomes" id="UP000032266">
    <property type="component" value="Chromosome"/>
</dbReference>
<dbReference type="OrthoDB" id="9795763at2"/>
<organism evidence="1 2">
    <name type="scientific">Gynuella sunshinyii YC6258</name>
    <dbReference type="NCBI Taxonomy" id="1445510"/>
    <lineage>
        <taxon>Bacteria</taxon>
        <taxon>Pseudomonadati</taxon>
        <taxon>Pseudomonadota</taxon>
        <taxon>Gammaproteobacteria</taxon>
        <taxon>Oceanospirillales</taxon>
        <taxon>Saccharospirillaceae</taxon>
        <taxon>Gynuella</taxon>
    </lineage>
</organism>
<dbReference type="RefSeq" id="WP_044618066.1">
    <property type="nucleotide sequence ID" value="NZ_CP007142.1"/>
</dbReference>
<name>A0A0C5VMG2_9GAMM</name>
<dbReference type="SUPFAM" id="SSF102705">
    <property type="entry name" value="NIF3 (NGG1p interacting factor 3)-like"/>
    <property type="match status" value="1"/>
</dbReference>
<dbReference type="Gene3D" id="3.30.70.120">
    <property type="match status" value="1"/>
</dbReference>
<dbReference type="PANTHER" id="PTHR41774:SF1">
    <property type="entry name" value="NGG1P INTERACTING FACTOR NIF3"/>
    <property type="match status" value="1"/>
</dbReference>
<evidence type="ECO:0008006" key="3">
    <source>
        <dbReference type="Google" id="ProtNLM"/>
    </source>
</evidence>